<feature type="domain" description="Calcineurin-like phosphoesterase" evidence="1">
    <location>
        <begin position="16"/>
        <end position="222"/>
    </location>
</feature>
<dbReference type="Proteomes" id="UP000054821">
    <property type="component" value="Unassembled WGS sequence"/>
</dbReference>
<organism evidence="2 3">
    <name type="scientific">Trichoderma gamsii</name>
    <dbReference type="NCBI Taxonomy" id="398673"/>
    <lineage>
        <taxon>Eukaryota</taxon>
        <taxon>Fungi</taxon>
        <taxon>Dikarya</taxon>
        <taxon>Ascomycota</taxon>
        <taxon>Pezizomycotina</taxon>
        <taxon>Sordariomycetes</taxon>
        <taxon>Hypocreomycetidae</taxon>
        <taxon>Hypocreales</taxon>
        <taxon>Hypocreaceae</taxon>
        <taxon>Trichoderma</taxon>
    </lineage>
</organism>
<dbReference type="Gene3D" id="3.60.21.10">
    <property type="match status" value="1"/>
</dbReference>
<dbReference type="Pfam" id="PF00149">
    <property type="entry name" value="Metallophos"/>
    <property type="match status" value="1"/>
</dbReference>
<reference evidence="2 3" key="1">
    <citation type="journal article" date="2016" name="Genome Announc.">
        <title>Draft Whole-Genome Sequence of Trichoderma gamsii T6085, a Promising Biocontrol Agent of Fusarium Head Blight on Wheat.</title>
        <authorList>
            <person name="Baroncelli R."/>
            <person name="Zapparata A."/>
            <person name="Piaggeschi G."/>
            <person name="Sarrocco S."/>
            <person name="Vannacci G."/>
        </authorList>
    </citation>
    <scope>NUCLEOTIDE SEQUENCE [LARGE SCALE GENOMIC DNA]</scope>
    <source>
        <strain evidence="2 3">T6085</strain>
    </source>
</reference>
<dbReference type="GeneID" id="29981716"/>
<dbReference type="CDD" id="cd07379">
    <property type="entry name" value="MPP_239FB"/>
    <property type="match status" value="1"/>
</dbReference>
<dbReference type="GO" id="GO:0016787">
    <property type="term" value="F:hydrolase activity"/>
    <property type="evidence" value="ECO:0007669"/>
    <property type="project" value="InterPro"/>
</dbReference>
<gene>
    <name evidence="2" type="ORF">TGAM01_v206609</name>
</gene>
<evidence type="ECO:0000259" key="1">
    <source>
        <dbReference type="Pfam" id="PF00149"/>
    </source>
</evidence>
<evidence type="ECO:0000313" key="2">
    <source>
        <dbReference type="EMBL" id="PON24679.1"/>
    </source>
</evidence>
<dbReference type="PANTHER" id="PTHR12905">
    <property type="entry name" value="METALLOPHOSPHOESTERASE"/>
    <property type="match status" value="1"/>
</dbReference>
<dbReference type="PANTHER" id="PTHR12905:SF0">
    <property type="entry name" value="CALCINEURIN-LIKE PHOSPHOESTERASE DOMAIN-CONTAINING PROTEIN"/>
    <property type="match status" value="1"/>
</dbReference>
<dbReference type="InterPro" id="IPR029052">
    <property type="entry name" value="Metallo-depent_PP-like"/>
</dbReference>
<name>A0A2P4ZK48_9HYPO</name>
<dbReference type="InterPro" id="IPR004843">
    <property type="entry name" value="Calcineurin-like_PHP"/>
</dbReference>
<dbReference type="EMBL" id="JPDN02000022">
    <property type="protein sequence ID" value="PON24679.1"/>
    <property type="molecule type" value="Genomic_DNA"/>
</dbReference>
<dbReference type="AlphaFoldDB" id="A0A2P4ZK48"/>
<protein>
    <recommendedName>
        <fullName evidence="1">Calcineurin-like phosphoesterase domain-containing protein</fullName>
    </recommendedName>
</protein>
<dbReference type="InterPro" id="IPR051693">
    <property type="entry name" value="UPF0046_metallophosphoest"/>
</dbReference>
<evidence type="ECO:0000313" key="3">
    <source>
        <dbReference type="Proteomes" id="UP000054821"/>
    </source>
</evidence>
<accession>A0A2P4ZK48</accession>
<proteinExistence type="predicted"/>
<dbReference type="RefSeq" id="XP_018664948.1">
    <property type="nucleotide sequence ID" value="XM_018801633.1"/>
</dbReference>
<comment type="caution">
    <text evidence="2">The sequence shown here is derived from an EMBL/GenBank/DDBJ whole genome shotgun (WGS) entry which is preliminary data.</text>
</comment>
<dbReference type="SUPFAM" id="SSF56300">
    <property type="entry name" value="Metallo-dependent phosphatases"/>
    <property type="match status" value="1"/>
</dbReference>
<keyword evidence="3" id="KW-1185">Reference proteome</keyword>
<sequence>MDSSCDEQSDCGISTRLLIISDTHGMKFPVDANVPVDVAIHCGDLTQHSKLDEFRAGISQMEVINAPLKLIIAGNHDFALDIPTFRKKISEASRLETLDDTVVKKEYGDYGAAREIMNEAKNKGIIFLDEGSHQFSLKNGALLKVYASPCTPSTISSSEWGFQYSDIHNFSIDRGIDIVITHGPPYGMMDMSAERKRIGCPQLFAAVAKAQPKIHCFGHVHEGWGAKLVTWRSQISNTPSHFTDIDNDRSTNIETLLSMRGSRFESPEEKEMREGRVTEHNLRGYCQVSPSSDDSLSLGDGKTLFINAASQGHDNLDQLPWVVDIQLPANASQI</sequence>